<evidence type="ECO:0000256" key="3">
    <source>
        <dbReference type="ARBA" id="ARBA00022692"/>
    </source>
</evidence>
<dbReference type="PANTHER" id="PTHR32196">
    <property type="entry name" value="ABC TRANSPORTER PERMEASE PROTEIN YPHD-RELATED-RELATED"/>
    <property type="match status" value="1"/>
</dbReference>
<evidence type="ECO:0000256" key="1">
    <source>
        <dbReference type="ARBA" id="ARBA00004651"/>
    </source>
</evidence>
<dbReference type="AlphaFoldDB" id="A0A939MMQ1"/>
<organism evidence="7 8">
    <name type="scientific">Leucobacter weissii</name>
    <dbReference type="NCBI Taxonomy" id="1983706"/>
    <lineage>
        <taxon>Bacteria</taxon>
        <taxon>Bacillati</taxon>
        <taxon>Actinomycetota</taxon>
        <taxon>Actinomycetes</taxon>
        <taxon>Micrococcales</taxon>
        <taxon>Microbacteriaceae</taxon>
        <taxon>Leucobacter</taxon>
    </lineage>
</organism>
<feature type="transmembrane region" description="Helical" evidence="6">
    <location>
        <begin position="102"/>
        <end position="122"/>
    </location>
</feature>
<feature type="transmembrane region" description="Helical" evidence="6">
    <location>
        <begin position="217"/>
        <end position="242"/>
    </location>
</feature>
<dbReference type="InterPro" id="IPR001851">
    <property type="entry name" value="ABC_transp_permease"/>
</dbReference>
<comment type="subcellular location">
    <subcellularLocation>
        <location evidence="1">Cell membrane</location>
        <topology evidence="1">Multi-pass membrane protein</topology>
    </subcellularLocation>
</comment>
<gene>
    <name evidence="7" type="ORF">J4H92_05655</name>
</gene>
<name>A0A939MMQ1_9MICO</name>
<dbReference type="GO" id="GO:0005886">
    <property type="term" value="C:plasma membrane"/>
    <property type="evidence" value="ECO:0007669"/>
    <property type="project" value="UniProtKB-SubCell"/>
</dbReference>
<dbReference type="EMBL" id="JAGDYM010000005">
    <property type="protein sequence ID" value="MBO1901432.1"/>
    <property type="molecule type" value="Genomic_DNA"/>
</dbReference>
<keyword evidence="5 6" id="KW-0472">Membrane</keyword>
<feature type="transmembrane region" description="Helical" evidence="6">
    <location>
        <begin position="134"/>
        <end position="155"/>
    </location>
</feature>
<dbReference type="CDD" id="cd06579">
    <property type="entry name" value="TM_PBP1_transp_AraH_like"/>
    <property type="match status" value="1"/>
</dbReference>
<feature type="transmembrane region" description="Helical" evidence="6">
    <location>
        <begin position="306"/>
        <end position="325"/>
    </location>
</feature>
<dbReference type="Proteomes" id="UP000664382">
    <property type="component" value="Unassembled WGS sequence"/>
</dbReference>
<keyword evidence="4 6" id="KW-1133">Transmembrane helix</keyword>
<keyword evidence="2" id="KW-1003">Cell membrane</keyword>
<feature type="transmembrane region" description="Helical" evidence="6">
    <location>
        <begin position="31"/>
        <end position="52"/>
    </location>
</feature>
<sequence>MSDASRVPATDSQRKSPVLDAFTYSLAKLPMLWVLALLLIVVTVMYPGFWMIGNVTNLITQNVGLILCAIGMTYVMIAGGFDLSVGAIYAAGAVTYVSMDGAAPVGIAVLASVLVGGVFGLANGVLINRVGVNPFVATLGTSSVFIGLMTLYAGANVKFSVSPEYSFLGTHRIGGLIPLSNVIVIVILVIAAVILAKTTYGRSVYAIGGSQEAARLTGIRVGVVSGSTFVLIGLLAALGGVFVASQLGTAQPNFVGNMTLDAIAVVIIGGTSLLGGEGAMWRTAVGCAILMIITNLFSSLNLEPALQMVFKGLIVVVAVAVDVITRKRSARA</sequence>
<dbReference type="RefSeq" id="WP_208097004.1">
    <property type="nucleotide sequence ID" value="NZ_JAGDYM010000005.1"/>
</dbReference>
<dbReference type="GO" id="GO:0022857">
    <property type="term" value="F:transmembrane transporter activity"/>
    <property type="evidence" value="ECO:0007669"/>
    <property type="project" value="InterPro"/>
</dbReference>
<reference evidence="7" key="1">
    <citation type="submission" date="2021-03" db="EMBL/GenBank/DDBJ databases">
        <title>Leucobacter chromiisoli sp. nov., isolated from chromium-containing soil of chemical plant.</title>
        <authorList>
            <person name="Xu Z."/>
        </authorList>
    </citation>
    <scope>NUCLEOTIDE SEQUENCE</scope>
    <source>
        <strain evidence="7">S27</strain>
    </source>
</reference>
<evidence type="ECO:0000256" key="4">
    <source>
        <dbReference type="ARBA" id="ARBA00022989"/>
    </source>
</evidence>
<evidence type="ECO:0000313" key="8">
    <source>
        <dbReference type="Proteomes" id="UP000664382"/>
    </source>
</evidence>
<evidence type="ECO:0000313" key="7">
    <source>
        <dbReference type="EMBL" id="MBO1901432.1"/>
    </source>
</evidence>
<keyword evidence="3 6" id="KW-0812">Transmembrane</keyword>
<feature type="transmembrane region" description="Helical" evidence="6">
    <location>
        <begin position="64"/>
        <end position="90"/>
    </location>
</feature>
<evidence type="ECO:0000256" key="5">
    <source>
        <dbReference type="ARBA" id="ARBA00023136"/>
    </source>
</evidence>
<keyword evidence="8" id="KW-1185">Reference proteome</keyword>
<accession>A0A939MMQ1</accession>
<proteinExistence type="predicted"/>
<dbReference type="Pfam" id="PF02653">
    <property type="entry name" value="BPD_transp_2"/>
    <property type="match status" value="1"/>
</dbReference>
<feature type="transmembrane region" description="Helical" evidence="6">
    <location>
        <begin position="281"/>
        <end position="300"/>
    </location>
</feature>
<comment type="caution">
    <text evidence="7">The sequence shown here is derived from an EMBL/GenBank/DDBJ whole genome shotgun (WGS) entry which is preliminary data.</text>
</comment>
<evidence type="ECO:0000256" key="6">
    <source>
        <dbReference type="SAM" id="Phobius"/>
    </source>
</evidence>
<feature type="transmembrane region" description="Helical" evidence="6">
    <location>
        <begin position="254"/>
        <end position="274"/>
    </location>
</feature>
<evidence type="ECO:0000256" key="2">
    <source>
        <dbReference type="ARBA" id="ARBA00022475"/>
    </source>
</evidence>
<protein>
    <submittedName>
        <fullName evidence="7">ABC transporter permease</fullName>
    </submittedName>
</protein>
<feature type="transmembrane region" description="Helical" evidence="6">
    <location>
        <begin position="175"/>
        <end position="196"/>
    </location>
</feature>